<dbReference type="Proteomes" id="UP000002016">
    <property type="component" value="Chromosome"/>
</dbReference>
<dbReference type="Gene3D" id="3.90.180.10">
    <property type="entry name" value="Medium-chain alcohol dehydrogenases, catalytic domain"/>
    <property type="match status" value="1"/>
</dbReference>
<accession>A8F7T4</accession>
<sequence>MRGDPFGLHRVIEPKGKLPQPAWKIDNDTSKIYDNEILIDVIKLNIDAASFTQIKNEAGKDESKVAEKIMQIVKERGKMHNPITGSGGMLIGKIKKIGKDLKIDANEGDKIATLVSLSLTPLNLKKITKVHLDKEQVDVEAEAILFETGVFAKLPEDMPESVALAILDVAGAPIQTARLVSPGDTVLVTGAAGKSGVLCCYVAKKYAGPTGKVIGLVHSEKSVAELKNLKIVDRVMVSDAQDAVGTYKKFMEMNGGELADVVINVVNVPDTEMASVMCCKERGKVYFFSMATSFTKAALGAEGIGKDVDMIIGNGYAKDHAKFALEIVRENKKLYELFLKRYG</sequence>
<keyword evidence="1" id="KW-0521">NADP</keyword>
<dbReference type="KEGG" id="tle:Tlet_1664"/>
<keyword evidence="2" id="KW-0560">Oxidoreductase</keyword>
<reference evidence="4 5" key="1">
    <citation type="submission" date="2007-08" db="EMBL/GenBank/DDBJ databases">
        <title>Complete sequence of Thermotoga lettingae TMO.</title>
        <authorList>
            <consortium name="US DOE Joint Genome Institute"/>
            <person name="Copeland A."/>
            <person name="Lucas S."/>
            <person name="Lapidus A."/>
            <person name="Barry K."/>
            <person name="Glavina del Rio T."/>
            <person name="Dalin E."/>
            <person name="Tice H."/>
            <person name="Pitluck S."/>
            <person name="Foster B."/>
            <person name="Bruce D."/>
            <person name="Schmutz J."/>
            <person name="Larimer F."/>
            <person name="Land M."/>
            <person name="Hauser L."/>
            <person name="Kyrpides N."/>
            <person name="Mikhailova N."/>
            <person name="Nelson K."/>
            <person name="Gogarten J.P."/>
            <person name="Noll K."/>
            <person name="Richardson P."/>
        </authorList>
    </citation>
    <scope>NUCLEOTIDE SEQUENCE [LARGE SCALE GENOMIC DNA]</scope>
    <source>
        <strain evidence="5">ATCC BAA-301 / DSM 14385 / NBRC 107922 / TMO</strain>
    </source>
</reference>
<dbReference type="HOGENOM" id="CLU_826176_0_0_0"/>
<feature type="domain" description="L-erythro-3,5-diaminohexanoate dehydrogenase N-terminal" evidence="3">
    <location>
        <begin position="9"/>
        <end position="155"/>
    </location>
</feature>
<dbReference type="PANTHER" id="PTHR48106">
    <property type="entry name" value="QUINONE OXIDOREDUCTASE PIG3-RELATED"/>
    <property type="match status" value="1"/>
</dbReference>
<evidence type="ECO:0000256" key="2">
    <source>
        <dbReference type="ARBA" id="ARBA00023002"/>
    </source>
</evidence>
<evidence type="ECO:0000256" key="1">
    <source>
        <dbReference type="ARBA" id="ARBA00022857"/>
    </source>
</evidence>
<dbReference type="RefSeq" id="WP_012003694.1">
    <property type="nucleotide sequence ID" value="NC_009828.1"/>
</dbReference>
<dbReference type="GO" id="GO:0003960">
    <property type="term" value="F:quinone reductase (NADPH) activity"/>
    <property type="evidence" value="ECO:0007669"/>
    <property type="project" value="TreeGrafter"/>
</dbReference>
<dbReference type="GO" id="GO:0005829">
    <property type="term" value="C:cytosol"/>
    <property type="evidence" value="ECO:0007669"/>
    <property type="project" value="TreeGrafter"/>
</dbReference>
<dbReference type="SUPFAM" id="SSF50129">
    <property type="entry name" value="GroES-like"/>
    <property type="match status" value="1"/>
</dbReference>
<protein>
    <submittedName>
        <fullName evidence="4">Alcohol dehydrogenase zinc-binding domain protein</fullName>
    </submittedName>
</protein>
<proteinExistence type="predicted"/>
<dbReference type="Pfam" id="PF26370">
    <property type="entry name" value="KDD_N"/>
    <property type="match status" value="1"/>
</dbReference>
<name>A8F7T4_PSELT</name>
<organism evidence="4 5">
    <name type="scientific">Pseudothermotoga lettingae (strain ATCC BAA-301 / DSM 14385 / NBRC 107922 / TMO)</name>
    <name type="common">Thermotoga lettingae</name>
    <dbReference type="NCBI Taxonomy" id="416591"/>
    <lineage>
        <taxon>Bacteria</taxon>
        <taxon>Thermotogati</taxon>
        <taxon>Thermotogota</taxon>
        <taxon>Thermotogae</taxon>
        <taxon>Thermotogales</taxon>
        <taxon>Thermotogaceae</taxon>
        <taxon>Pseudothermotoga</taxon>
    </lineage>
</organism>
<evidence type="ECO:0000313" key="4">
    <source>
        <dbReference type="EMBL" id="ABV34218.1"/>
    </source>
</evidence>
<reference evidence="4 5" key="2">
    <citation type="journal article" date="2009" name="Proc. Natl. Acad. Sci. U.S.A.">
        <title>On the chimeric nature, thermophilic origin, and phylogenetic placement of the Thermotogales.</title>
        <authorList>
            <person name="Zhaxybayeva O."/>
            <person name="Swithers K.S."/>
            <person name="Lapierre P."/>
            <person name="Fournier G.P."/>
            <person name="Bickhart D.M."/>
            <person name="DeBoy R.T."/>
            <person name="Nelson K.E."/>
            <person name="Nesbo C.L."/>
            <person name="Doolittle W.F."/>
            <person name="Gogarten J.P."/>
            <person name="Noll K.M."/>
        </authorList>
    </citation>
    <scope>NUCLEOTIDE SEQUENCE [LARGE SCALE GENOMIC DNA]</scope>
    <source>
        <strain evidence="5">ATCC BAA-301 / DSM 14385 / NBRC 107922 / TMO</strain>
    </source>
</reference>
<evidence type="ECO:0000313" key="5">
    <source>
        <dbReference type="Proteomes" id="UP000002016"/>
    </source>
</evidence>
<gene>
    <name evidence="4" type="ordered locus">Tlet_1664</name>
</gene>
<dbReference type="GO" id="GO:0070402">
    <property type="term" value="F:NADPH binding"/>
    <property type="evidence" value="ECO:0007669"/>
    <property type="project" value="TreeGrafter"/>
</dbReference>
<dbReference type="InterPro" id="IPR058932">
    <property type="entry name" value="KDD_N"/>
</dbReference>
<dbReference type="eggNOG" id="COG1063">
    <property type="taxonomic scope" value="Bacteria"/>
</dbReference>
<dbReference type="PANTHER" id="PTHR48106:SF13">
    <property type="entry name" value="QUINONE OXIDOREDUCTASE-RELATED"/>
    <property type="match status" value="1"/>
</dbReference>
<evidence type="ECO:0000259" key="3">
    <source>
        <dbReference type="Pfam" id="PF26370"/>
    </source>
</evidence>
<dbReference type="EMBL" id="CP000812">
    <property type="protein sequence ID" value="ABV34218.1"/>
    <property type="molecule type" value="Genomic_DNA"/>
</dbReference>
<dbReference type="InterPro" id="IPR036291">
    <property type="entry name" value="NAD(P)-bd_dom_sf"/>
</dbReference>
<dbReference type="OrthoDB" id="48703at2"/>
<dbReference type="AlphaFoldDB" id="A8F7T4"/>
<dbReference type="STRING" id="416591.Tlet_1664"/>
<dbReference type="SUPFAM" id="SSF51735">
    <property type="entry name" value="NAD(P)-binding Rossmann-fold domains"/>
    <property type="match status" value="1"/>
</dbReference>
<dbReference type="GO" id="GO:0035925">
    <property type="term" value="F:mRNA 3'-UTR AU-rich region binding"/>
    <property type="evidence" value="ECO:0007669"/>
    <property type="project" value="TreeGrafter"/>
</dbReference>
<keyword evidence="5" id="KW-1185">Reference proteome</keyword>
<dbReference type="InterPro" id="IPR011032">
    <property type="entry name" value="GroES-like_sf"/>
</dbReference>